<keyword evidence="4" id="KW-0812">Transmembrane</keyword>
<keyword evidence="4" id="KW-1133">Transmembrane helix</keyword>
<gene>
    <name evidence="6" type="ORF">MHY01S_10600</name>
</gene>
<accession>A0A511QZV7</accession>
<dbReference type="PROSITE" id="PS50109">
    <property type="entry name" value="HIS_KIN"/>
    <property type="match status" value="1"/>
</dbReference>
<protein>
    <recommendedName>
        <fullName evidence="2">histidine kinase</fullName>
        <ecNumber evidence="2">2.7.13.3</ecNumber>
    </recommendedName>
</protein>
<evidence type="ECO:0000256" key="1">
    <source>
        <dbReference type="ARBA" id="ARBA00000085"/>
    </source>
</evidence>
<evidence type="ECO:0000256" key="3">
    <source>
        <dbReference type="ARBA" id="ARBA00022553"/>
    </source>
</evidence>
<dbReference type="PANTHER" id="PTHR43547">
    <property type="entry name" value="TWO-COMPONENT HISTIDINE KINASE"/>
    <property type="match status" value="1"/>
</dbReference>
<keyword evidence="4" id="KW-0472">Membrane</keyword>
<dbReference type="SMART" id="SM00388">
    <property type="entry name" value="HisKA"/>
    <property type="match status" value="1"/>
</dbReference>
<name>A0A511QZV7_9DEIN</name>
<evidence type="ECO:0000256" key="2">
    <source>
        <dbReference type="ARBA" id="ARBA00012438"/>
    </source>
</evidence>
<dbReference type="EC" id="2.7.13.3" evidence="2"/>
<dbReference type="AlphaFoldDB" id="A0A511QZV7"/>
<dbReference type="Proteomes" id="UP000321197">
    <property type="component" value="Unassembled WGS sequence"/>
</dbReference>
<dbReference type="InterPro" id="IPR003661">
    <property type="entry name" value="HisK_dim/P_dom"/>
</dbReference>
<dbReference type="SUPFAM" id="SSF47384">
    <property type="entry name" value="Homodimeric domain of signal transducing histidine kinase"/>
    <property type="match status" value="1"/>
</dbReference>
<dbReference type="Pfam" id="PF02518">
    <property type="entry name" value="HATPase_c"/>
    <property type="match status" value="1"/>
</dbReference>
<dbReference type="InterPro" id="IPR005467">
    <property type="entry name" value="His_kinase_dom"/>
</dbReference>
<feature type="domain" description="Histidine kinase" evidence="5">
    <location>
        <begin position="151"/>
        <end position="368"/>
    </location>
</feature>
<reference evidence="6 7" key="1">
    <citation type="submission" date="2019-07" db="EMBL/GenBank/DDBJ databases">
        <title>Whole genome shotgun sequence of Meiothermus hypogaeus NBRC 106114.</title>
        <authorList>
            <person name="Hosoyama A."/>
            <person name="Uohara A."/>
            <person name="Ohji S."/>
            <person name="Ichikawa N."/>
        </authorList>
    </citation>
    <scope>NUCLEOTIDE SEQUENCE [LARGE SCALE GENOMIC DNA]</scope>
    <source>
        <strain evidence="6 7">NBRC 106114</strain>
    </source>
</reference>
<dbReference type="CDD" id="cd00075">
    <property type="entry name" value="HATPase"/>
    <property type="match status" value="1"/>
</dbReference>
<feature type="transmembrane region" description="Helical" evidence="4">
    <location>
        <begin position="117"/>
        <end position="135"/>
    </location>
</feature>
<dbReference type="SUPFAM" id="SSF55874">
    <property type="entry name" value="ATPase domain of HSP90 chaperone/DNA topoisomerase II/histidine kinase"/>
    <property type="match status" value="1"/>
</dbReference>
<dbReference type="Gene3D" id="1.10.287.130">
    <property type="match status" value="1"/>
</dbReference>
<dbReference type="InterPro" id="IPR036097">
    <property type="entry name" value="HisK_dim/P_sf"/>
</dbReference>
<evidence type="ECO:0000256" key="4">
    <source>
        <dbReference type="SAM" id="Phobius"/>
    </source>
</evidence>
<dbReference type="InterPro" id="IPR004358">
    <property type="entry name" value="Sig_transdc_His_kin-like_C"/>
</dbReference>
<evidence type="ECO:0000313" key="7">
    <source>
        <dbReference type="Proteomes" id="UP000321197"/>
    </source>
</evidence>
<organism evidence="6 7">
    <name type="scientific">Meiothermus hypogaeus NBRC 106114</name>
    <dbReference type="NCBI Taxonomy" id="1227553"/>
    <lineage>
        <taxon>Bacteria</taxon>
        <taxon>Thermotogati</taxon>
        <taxon>Deinococcota</taxon>
        <taxon>Deinococci</taxon>
        <taxon>Thermales</taxon>
        <taxon>Thermaceae</taxon>
        <taxon>Meiothermus</taxon>
    </lineage>
</organism>
<sequence>MAQRLNKRRWPGGWVWLAFGLVVGFLLAQVAWWLIFQRNYIQQNIEYAETAWLQEAALVQQLWAATAPEKREALKQELRQVFPHLEVEEERVYVNPERLQAYRSEQMRYLRMFSYEGPFFLAVMLLGLYIIGRSLRREQEFKRRQQNFLMAASHEFRTPISTLRLLAQTLQMRELSREKQLSYLTHMTHEIDRLEDLSERLLATSRLVQGLGQIKPERHDLNQVAGRCLARQQSTLMARGATLHLEPAPVPLPVDLDPEAFSLVLSNLLDNAVKYSPQPQKPVWVRLRREGEQAVLEVEDRGVGLSKGDLQQIFEPFFRVGDEQTRRTRGLGLGLYLVKNITELMGGRVWAEALPQGSRFGLSFPLAEAHSPVPERRPA</sequence>
<feature type="transmembrane region" description="Helical" evidence="4">
    <location>
        <begin position="12"/>
        <end position="35"/>
    </location>
</feature>
<comment type="catalytic activity">
    <reaction evidence="1">
        <text>ATP + protein L-histidine = ADP + protein N-phospho-L-histidine.</text>
        <dbReference type="EC" id="2.7.13.3"/>
    </reaction>
</comment>
<proteinExistence type="predicted"/>
<comment type="caution">
    <text evidence="6">The sequence shown here is derived from an EMBL/GenBank/DDBJ whole genome shotgun (WGS) entry which is preliminary data.</text>
</comment>
<dbReference type="CDD" id="cd00082">
    <property type="entry name" value="HisKA"/>
    <property type="match status" value="1"/>
</dbReference>
<dbReference type="SMART" id="SM00387">
    <property type="entry name" value="HATPase_c"/>
    <property type="match status" value="1"/>
</dbReference>
<dbReference type="InterPro" id="IPR036890">
    <property type="entry name" value="HATPase_C_sf"/>
</dbReference>
<evidence type="ECO:0000259" key="5">
    <source>
        <dbReference type="PROSITE" id="PS50109"/>
    </source>
</evidence>
<dbReference type="PANTHER" id="PTHR43547:SF2">
    <property type="entry name" value="HYBRID SIGNAL TRANSDUCTION HISTIDINE KINASE C"/>
    <property type="match status" value="1"/>
</dbReference>
<evidence type="ECO:0000313" key="6">
    <source>
        <dbReference type="EMBL" id="GEM82894.1"/>
    </source>
</evidence>
<dbReference type="Gene3D" id="3.30.565.10">
    <property type="entry name" value="Histidine kinase-like ATPase, C-terminal domain"/>
    <property type="match status" value="1"/>
</dbReference>
<dbReference type="Pfam" id="PF00512">
    <property type="entry name" value="HisKA"/>
    <property type="match status" value="1"/>
</dbReference>
<dbReference type="GO" id="GO:0000155">
    <property type="term" value="F:phosphorelay sensor kinase activity"/>
    <property type="evidence" value="ECO:0007669"/>
    <property type="project" value="InterPro"/>
</dbReference>
<dbReference type="PRINTS" id="PR00344">
    <property type="entry name" value="BCTRLSENSOR"/>
</dbReference>
<dbReference type="EMBL" id="BJXL01000024">
    <property type="protein sequence ID" value="GEM82894.1"/>
    <property type="molecule type" value="Genomic_DNA"/>
</dbReference>
<keyword evidence="3" id="KW-0597">Phosphoprotein</keyword>
<dbReference type="InterPro" id="IPR003594">
    <property type="entry name" value="HATPase_dom"/>
</dbReference>